<evidence type="ECO:0000256" key="2">
    <source>
        <dbReference type="ARBA" id="ARBA00010961"/>
    </source>
</evidence>
<protein>
    <recommendedName>
        <fullName evidence="6">Mutator family transposase</fullName>
    </recommendedName>
</protein>
<dbReference type="GO" id="GO:0004803">
    <property type="term" value="F:transposase activity"/>
    <property type="evidence" value="ECO:0007669"/>
    <property type="project" value="UniProtKB-UniRule"/>
</dbReference>
<dbReference type="GO" id="GO:0003677">
    <property type="term" value="F:DNA binding"/>
    <property type="evidence" value="ECO:0007669"/>
    <property type="project" value="UniProtKB-UniRule"/>
</dbReference>
<evidence type="ECO:0000313" key="8">
    <source>
        <dbReference type="Proteomes" id="UP000294192"/>
    </source>
</evidence>
<dbReference type="InterPro" id="IPR001207">
    <property type="entry name" value="Transposase_mutator"/>
</dbReference>
<comment type="caution">
    <text evidence="7">The sequence shown here is derived from an EMBL/GenBank/DDBJ whole genome shotgun (WGS) entry which is preliminary data.</text>
</comment>
<dbReference type="PROSITE" id="PS01007">
    <property type="entry name" value="TRANSPOSASE_MUTATOR"/>
    <property type="match status" value="1"/>
</dbReference>
<keyword evidence="5 6" id="KW-0233">DNA recombination</keyword>
<accession>A0A4R0XRW0</accession>
<evidence type="ECO:0000256" key="3">
    <source>
        <dbReference type="ARBA" id="ARBA00022578"/>
    </source>
</evidence>
<evidence type="ECO:0000256" key="1">
    <source>
        <dbReference type="ARBA" id="ARBA00002190"/>
    </source>
</evidence>
<organism evidence="7 8">
    <name type="scientific">Mycoplasma marinum</name>
    <dbReference type="NCBI Taxonomy" id="1937190"/>
    <lineage>
        <taxon>Bacteria</taxon>
        <taxon>Bacillati</taxon>
        <taxon>Mycoplasmatota</taxon>
        <taxon>Mollicutes</taxon>
        <taxon>Mycoplasmataceae</taxon>
        <taxon>Mycoplasma</taxon>
    </lineage>
</organism>
<sequence>MKNKKDKTFQEELAELLERRGVSEFKGQTFDEILLQTAKPMLEKLLNAEMDEHLGYQKNEISDSNNSRNGYSSKNIKGLFGSTKIKTPRDREASFEPIIVQKNQSNISSVEQAIILMYAKGQSTRDIVEHIKEIYKFDLDSSSISRITDKILPEIEEFQARRLQKTYAAVFIDGIRFKIREDGVSKEVSVYIPLGIDLEGKKDVLGYWIGESETSKYWLSVLDDLKQRGLERILIMASDNLPGISEAISAAFPKTKIQKCVVHQIRNSMRFVKYDEKKEFVKDMKKIYQAINIKEAEKALDNFEDKWSSKYGYATRSWRKNFDELVTFFEFPSEIRKLIYTTNPIENLNRNIRKISKNKSFPNMKSLSKVIYLAIKNQTKKWNLPIRNWGVIYNQLSILFELD</sequence>
<name>A0A4R0XRW0_9MOLU</name>
<dbReference type="Pfam" id="PF00872">
    <property type="entry name" value="Transposase_mut"/>
    <property type="match status" value="1"/>
</dbReference>
<keyword evidence="4 6" id="KW-0238">DNA-binding</keyword>
<evidence type="ECO:0000256" key="6">
    <source>
        <dbReference type="RuleBase" id="RU365089"/>
    </source>
</evidence>
<dbReference type="RefSeq" id="WP_131599631.1">
    <property type="nucleotide sequence ID" value="NZ_PSZO01000071.1"/>
</dbReference>
<comment type="similarity">
    <text evidence="2 6">Belongs to the transposase mutator family.</text>
</comment>
<dbReference type="EMBL" id="PSZO01000071">
    <property type="protein sequence ID" value="TCG10309.1"/>
    <property type="molecule type" value="Genomic_DNA"/>
</dbReference>
<comment type="function">
    <text evidence="1 6">Required for the transposition of the insertion element.</text>
</comment>
<proteinExistence type="inferred from homology"/>
<dbReference type="NCBIfam" id="NF033543">
    <property type="entry name" value="transpos_IS256"/>
    <property type="match status" value="1"/>
</dbReference>
<keyword evidence="3 6" id="KW-0815">Transposition</keyword>
<keyword evidence="6" id="KW-0814">Transposable element</keyword>
<keyword evidence="8" id="KW-1185">Reference proteome</keyword>
<dbReference type="PANTHER" id="PTHR33217">
    <property type="entry name" value="TRANSPOSASE FOR INSERTION SEQUENCE ELEMENT IS1081"/>
    <property type="match status" value="1"/>
</dbReference>
<evidence type="ECO:0000256" key="5">
    <source>
        <dbReference type="ARBA" id="ARBA00023172"/>
    </source>
</evidence>
<dbReference type="Proteomes" id="UP000294192">
    <property type="component" value="Unassembled WGS sequence"/>
</dbReference>
<dbReference type="AlphaFoldDB" id="A0A4R0XRW0"/>
<evidence type="ECO:0000313" key="7">
    <source>
        <dbReference type="EMBL" id="TCG10309.1"/>
    </source>
</evidence>
<reference evidence="7 8" key="1">
    <citation type="submission" date="2018-02" db="EMBL/GenBank/DDBJ databases">
        <title>Mycoplasma marinum and Mycoplasma todarodis sp. nov., moderately halophilic and psychrotolerant mycoplasmas isolated from cephalopods.</title>
        <authorList>
            <person name="Viver T."/>
        </authorList>
    </citation>
    <scope>NUCLEOTIDE SEQUENCE [LARGE SCALE GENOMIC DNA]</scope>
    <source>
        <strain evidence="7 8">PE</strain>
    </source>
</reference>
<dbReference type="OrthoDB" id="397734at2"/>
<gene>
    <name evidence="7" type="ORF">C4B24_04850</name>
</gene>
<dbReference type="PANTHER" id="PTHR33217:SF8">
    <property type="entry name" value="MUTATOR FAMILY TRANSPOSASE"/>
    <property type="match status" value="1"/>
</dbReference>
<dbReference type="GO" id="GO:0006313">
    <property type="term" value="P:DNA transposition"/>
    <property type="evidence" value="ECO:0007669"/>
    <property type="project" value="UniProtKB-UniRule"/>
</dbReference>
<evidence type="ECO:0000256" key="4">
    <source>
        <dbReference type="ARBA" id="ARBA00023125"/>
    </source>
</evidence>